<gene>
    <name evidence="2" type="ORF">PG994_013144</name>
</gene>
<dbReference type="RefSeq" id="XP_066709514.1">
    <property type="nucleotide sequence ID" value="XM_066864553.1"/>
</dbReference>
<organism evidence="2 3">
    <name type="scientific">Apiospora phragmitis</name>
    <dbReference type="NCBI Taxonomy" id="2905665"/>
    <lineage>
        <taxon>Eukaryota</taxon>
        <taxon>Fungi</taxon>
        <taxon>Dikarya</taxon>
        <taxon>Ascomycota</taxon>
        <taxon>Pezizomycotina</taxon>
        <taxon>Sordariomycetes</taxon>
        <taxon>Xylariomycetidae</taxon>
        <taxon>Amphisphaeriales</taxon>
        <taxon>Apiosporaceae</taxon>
        <taxon>Apiospora</taxon>
    </lineage>
</organism>
<keyword evidence="3" id="KW-1185">Reference proteome</keyword>
<name>A0ABR1T7T9_9PEZI</name>
<evidence type="ECO:0000313" key="3">
    <source>
        <dbReference type="Proteomes" id="UP001480595"/>
    </source>
</evidence>
<evidence type="ECO:0000259" key="1">
    <source>
        <dbReference type="Pfam" id="PF20150"/>
    </source>
</evidence>
<dbReference type="GeneID" id="92097616"/>
<proteinExistence type="predicted"/>
<feature type="domain" description="2EXR" evidence="1">
    <location>
        <begin position="3"/>
        <end position="120"/>
    </location>
</feature>
<dbReference type="Proteomes" id="UP001480595">
    <property type="component" value="Unassembled WGS sequence"/>
</dbReference>
<accession>A0ABR1T7T9</accession>
<dbReference type="EMBL" id="JAQQWL010000013">
    <property type="protein sequence ID" value="KAK8042661.1"/>
    <property type="molecule type" value="Genomic_DNA"/>
</dbReference>
<protein>
    <recommendedName>
        <fullName evidence="1">2EXR domain-containing protein</fullName>
    </recommendedName>
</protein>
<evidence type="ECO:0000313" key="2">
    <source>
        <dbReference type="EMBL" id="KAK8042661.1"/>
    </source>
</evidence>
<dbReference type="InterPro" id="IPR045518">
    <property type="entry name" value="2EXR"/>
</dbReference>
<dbReference type="Pfam" id="PF20150">
    <property type="entry name" value="2EXR"/>
    <property type="match status" value="1"/>
</dbReference>
<sequence length="291" mass="34194">MAFDSFSRLPCELRIKIIEETLRNETQHRIIVLSAFSRGKFRIHPFADLVSPLLSVNYECRHVARRFFTCKLAVYEVPLSHPDIEWCEAQFGRMIKMNFPLEEYSKSRGTLYLNLGRDIITTGTKPAPWHPKDVWEHSPRRLITEMLGQADCLMVRRFLRISADPGPSPMSMSEAHANAYWQARLFPRLAERLEMLYADDVVGLAKYEFLRDRAVNRDRLLNWPDYEIRRWSSEMAGSEADGAYFPGDKLVQPGLWDRIRYGLWMAFVVAREEYEEYLRLWSRVRMYSLGG</sequence>
<comment type="caution">
    <text evidence="2">The sequence shown here is derived from an EMBL/GenBank/DDBJ whole genome shotgun (WGS) entry which is preliminary data.</text>
</comment>
<reference evidence="2 3" key="1">
    <citation type="submission" date="2023-01" db="EMBL/GenBank/DDBJ databases">
        <title>Analysis of 21 Apiospora genomes using comparative genomics revels a genus with tremendous synthesis potential of carbohydrate active enzymes and secondary metabolites.</title>
        <authorList>
            <person name="Sorensen T."/>
        </authorList>
    </citation>
    <scope>NUCLEOTIDE SEQUENCE [LARGE SCALE GENOMIC DNA]</scope>
    <source>
        <strain evidence="2 3">CBS 135458</strain>
    </source>
</reference>